<accession>A0ABD3WQW7</accession>
<reference evidence="2 3" key="1">
    <citation type="submission" date="2024-11" db="EMBL/GenBank/DDBJ databases">
        <title>Chromosome-level genome assembly of the freshwater bivalve Anodonta woodiana.</title>
        <authorList>
            <person name="Chen X."/>
        </authorList>
    </citation>
    <scope>NUCLEOTIDE SEQUENCE [LARGE SCALE GENOMIC DNA]</scope>
    <source>
        <strain evidence="2">MN2024</strain>
        <tissue evidence="2">Gills</tissue>
    </source>
</reference>
<name>A0ABD3WQW7_SINWO</name>
<dbReference type="Pfam" id="PF07534">
    <property type="entry name" value="TLD"/>
    <property type="match status" value="1"/>
</dbReference>
<protein>
    <recommendedName>
        <fullName evidence="1">TLDc domain-containing protein</fullName>
    </recommendedName>
</protein>
<evidence type="ECO:0000313" key="2">
    <source>
        <dbReference type="EMBL" id="KAL3875168.1"/>
    </source>
</evidence>
<keyword evidence="3" id="KW-1185">Reference proteome</keyword>
<comment type="caution">
    <text evidence="2">The sequence shown here is derived from an EMBL/GenBank/DDBJ whole genome shotgun (WGS) entry which is preliminary data.</text>
</comment>
<dbReference type="InterPro" id="IPR006571">
    <property type="entry name" value="TLDc_dom"/>
</dbReference>
<dbReference type="PANTHER" id="PTHR23354">
    <property type="entry name" value="NUCLEOLAR PROTEIN 7/ESTROGEN RECEPTOR COACTIVATOR-RELATED"/>
    <property type="match status" value="1"/>
</dbReference>
<dbReference type="EMBL" id="JBJQND010000006">
    <property type="protein sequence ID" value="KAL3875168.1"/>
    <property type="molecule type" value="Genomic_DNA"/>
</dbReference>
<dbReference type="SMART" id="SM00584">
    <property type="entry name" value="TLDc"/>
    <property type="match status" value="1"/>
</dbReference>
<evidence type="ECO:0000259" key="1">
    <source>
        <dbReference type="PROSITE" id="PS51886"/>
    </source>
</evidence>
<proteinExistence type="predicted"/>
<organism evidence="2 3">
    <name type="scientific">Sinanodonta woodiana</name>
    <name type="common">Chinese pond mussel</name>
    <name type="synonym">Anodonta woodiana</name>
    <dbReference type="NCBI Taxonomy" id="1069815"/>
    <lineage>
        <taxon>Eukaryota</taxon>
        <taxon>Metazoa</taxon>
        <taxon>Spiralia</taxon>
        <taxon>Lophotrochozoa</taxon>
        <taxon>Mollusca</taxon>
        <taxon>Bivalvia</taxon>
        <taxon>Autobranchia</taxon>
        <taxon>Heteroconchia</taxon>
        <taxon>Palaeoheterodonta</taxon>
        <taxon>Unionida</taxon>
        <taxon>Unionoidea</taxon>
        <taxon>Unionidae</taxon>
        <taxon>Unioninae</taxon>
        <taxon>Sinanodonta</taxon>
    </lineage>
</organism>
<evidence type="ECO:0000313" key="3">
    <source>
        <dbReference type="Proteomes" id="UP001634394"/>
    </source>
</evidence>
<dbReference type="AlphaFoldDB" id="A0ABD3WQW7"/>
<feature type="domain" description="TLDc" evidence="1">
    <location>
        <begin position="1"/>
        <end position="177"/>
    </location>
</feature>
<sequence length="208" mass="23378">MAKKITVKERKQLATWIGQGPKTFQLLYSIQRDGCSPEMFHQKCDNQGSTVTVVYNTSNSVFGGFTTKNWAVTNNYVADDLAFLFQLRFNGREKFNKFPVHPSYTGYAIYPYSNYGPTFGGGHALYLFSGSISRNGSSYSLNGYTKFQSGHYSCNVADSDISNGHMNVYDLEIYRVTDGSDPNDTDEPWRKAPPLRSAVRLCYVLIST</sequence>
<dbReference type="PROSITE" id="PS51886">
    <property type="entry name" value="TLDC"/>
    <property type="match status" value="1"/>
</dbReference>
<gene>
    <name evidence="2" type="ORF">ACJMK2_038096</name>
</gene>
<dbReference type="Proteomes" id="UP001634394">
    <property type="component" value="Unassembled WGS sequence"/>
</dbReference>